<dbReference type="InterPro" id="IPR012340">
    <property type="entry name" value="NA-bd_OB-fold"/>
</dbReference>
<dbReference type="SUPFAM" id="SSF50331">
    <property type="entry name" value="MOP-like"/>
    <property type="match status" value="1"/>
</dbReference>
<proteinExistence type="predicted"/>
<dbReference type="Pfam" id="PF08402">
    <property type="entry name" value="TOBE_2"/>
    <property type="match status" value="1"/>
</dbReference>
<dbReference type="InterPro" id="IPR047641">
    <property type="entry name" value="ABC_transpr_MalK/UgpC-like"/>
</dbReference>
<keyword evidence="2" id="KW-0547">Nucleotide-binding</keyword>
<dbReference type="GO" id="GO:0005524">
    <property type="term" value="F:ATP binding"/>
    <property type="evidence" value="ECO:0007669"/>
    <property type="project" value="UniProtKB-KW"/>
</dbReference>
<dbReference type="InterPro" id="IPR008995">
    <property type="entry name" value="Mo/tungstate-bd_C_term_dom"/>
</dbReference>
<evidence type="ECO:0000313" key="6">
    <source>
        <dbReference type="Proteomes" id="UP000719942"/>
    </source>
</evidence>
<dbReference type="InterPro" id="IPR027417">
    <property type="entry name" value="P-loop_NTPase"/>
</dbReference>
<dbReference type="Gene3D" id="2.40.50.140">
    <property type="entry name" value="Nucleic acid-binding proteins"/>
    <property type="match status" value="1"/>
</dbReference>
<dbReference type="InterPro" id="IPR003593">
    <property type="entry name" value="AAA+_ATPase"/>
</dbReference>
<protein>
    <submittedName>
        <fullName evidence="5">ABC transporter ATP-binding protein</fullName>
    </submittedName>
</protein>
<comment type="caution">
    <text evidence="5">The sequence shown here is derived from an EMBL/GenBank/DDBJ whole genome shotgun (WGS) entry which is preliminary data.</text>
</comment>
<gene>
    <name evidence="5" type="ORF">J5W02_06225</name>
</gene>
<dbReference type="PROSITE" id="PS50893">
    <property type="entry name" value="ABC_TRANSPORTER_2"/>
    <property type="match status" value="1"/>
</dbReference>
<evidence type="ECO:0000256" key="2">
    <source>
        <dbReference type="ARBA" id="ARBA00022741"/>
    </source>
</evidence>
<reference evidence="5 6" key="1">
    <citation type="submission" date="2021-03" db="EMBL/GenBank/DDBJ databases">
        <title>Caproiciproducens sp. nov. isolated from feces of cow.</title>
        <authorList>
            <person name="Choi J.-Y."/>
        </authorList>
    </citation>
    <scope>NUCLEOTIDE SEQUENCE [LARGE SCALE GENOMIC DNA]</scope>
    <source>
        <strain evidence="5 6">AGMB10547</strain>
    </source>
</reference>
<evidence type="ECO:0000256" key="1">
    <source>
        <dbReference type="ARBA" id="ARBA00022448"/>
    </source>
</evidence>
<feature type="domain" description="ABC transporter" evidence="4">
    <location>
        <begin position="4"/>
        <end position="234"/>
    </location>
</feature>
<keyword evidence="3 5" id="KW-0067">ATP-binding</keyword>
<dbReference type="PANTHER" id="PTHR43875:SF1">
    <property type="entry name" value="OSMOPROTECTIVE COMPOUNDS UPTAKE ATP-BINDING PROTEIN GGTA"/>
    <property type="match status" value="1"/>
</dbReference>
<dbReference type="SUPFAM" id="SSF52540">
    <property type="entry name" value="P-loop containing nucleoside triphosphate hydrolases"/>
    <property type="match status" value="1"/>
</dbReference>
<dbReference type="PANTHER" id="PTHR43875">
    <property type="entry name" value="MALTODEXTRIN IMPORT ATP-BINDING PROTEIN MSMX"/>
    <property type="match status" value="1"/>
</dbReference>
<dbReference type="InterPro" id="IPR003439">
    <property type="entry name" value="ABC_transporter-like_ATP-bd"/>
</dbReference>
<dbReference type="InterPro" id="IPR017871">
    <property type="entry name" value="ABC_transporter-like_CS"/>
</dbReference>
<dbReference type="SMART" id="SM00382">
    <property type="entry name" value="AAA"/>
    <property type="match status" value="1"/>
</dbReference>
<sequence>MSKILIQNAVKKYGNNTVIPDLNIEIKDGELFTLLGPSGCGKTTLLRMIAGFNSIEGGDIYFNDTRINDIDPSRRNIGMVFQNYAIFPHMTVRDNVAFGLKNRKMEKEKIQELTDKYLQLMQISQYATRMPNQLSGGQQQRIALARALVISPDVLLMDEPLSNLDAKLRLEMRSVIRHTQKNVGITTVYVTHDQEEAMAISDTIAVMKDGVIQHVGAPKDIYQRPKNVFVATFIGRTNILPAKIEQGTLIFSSGYRVKLDYLDQLENQEVQCSVRPEEFVISKQGDEGIHGIVKEYTYLGLNTHYAVETESGLTVEIVEESSLEDELKPGQNVLLQMKKHKINVFDKEGSRNLVRSEAYERQ</sequence>
<dbReference type="Proteomes" id="UP000719942">
    <property type="component" value="Unassembled WGS sequence"/>
</dbReference>
<dbReference type="RefSeq" id="WP_219964813.1">
    <property type="nucleotide sequence ID" value="NZ_JAGFNZ010000002.1"/>
</dbReference>
<organism evidence="5 6">
    <name type="scientific">Caproiciproducens faecalis</name>
    <dbReference type="NCBI Taxonomy" id="2820301"/>
    <lineage>
        <taxon>Bacteria</taxon>
        <taxon>Bacillati</taxon>
        <taxon>Bacillota</taxon>
        <taxon>Clostridia</taxon>
        <taxon>Eubacteriales</taxon>
        <taxon>Acutalibacteraceae</taxon>
        <taxon>Caproiciproducens</taxon>
    </lineage>
</organism>
<keyword evidence="1" id="KW-0813">Transport</keyword>
<accession>A0ABS7DM82</accession>
<dbReference type="InterPro" id="IPR013611">
    <property type="entry name" value="Transp-assoc_OB_typ2"/>
</dbReference>
<evidence type="ECO:0000256" key="3">
    <source>
        <dbReference type="ARBA" id="ARBA00022840"/>
    </source>
</evidence>
<dbReference type="EMBL" id="JAGFNZ010000002">
    <property type="protein sequence ID" value="MBW7572407.1"/>
    <property type="molecule type" value="Genomic_DNA"/>
</dbReference>
<evidence type="ECO:0000313" key="5">
    <source>
        <dbReference type="EMBL" id="MBW7572407.1"/>
    </source>
</evidence>
<evidence type="ECO:0000259" key="4">
    <source>
        <dbReference type="PROSITE" id="PS50893"/>
    </source>
</evidence>
<dbReference type="Gene3D" id="2.40.50.100">
    <property type="match status" value="1"/>
</dbReference>
<keyword evidence="6" id="KW-1185">Reference proteome</keyword>
<dbReference type="PROSITE" id="PS00211">
    <property type="entry name" value="ABC_TRANSPORTER_1"/>
    <property type="match status" value="1"/>
</dbReference>
<name>A0ABS7DM82_9FIRM</name>
<dbReference type="Pfam" id="PF00005">
    <property type="entry name" value="ABC_tran"/>
    <property type="match status" value="1"/>
</dbReference>
<dbReference type="Gene3D" id="3.40.50.300">
    <property type="entry name" value="P-loop containing nucleotide triphosphate hydrolases"/>
    <property type="match status" value="1"/>
</dbReference>